<protein>
    <submittedName>
        <fullName evidence="3 4">Isochorismatase</fullName>
    </submittedName>
</protein>
<dbReference type="NCBIfam" id="NF008517">
    <property type="entry name" value="PRK11440.1"/>
    <property type="match status" value="1"/>
</dbReference>
<organism evidence="3 5">
    <name type="scientific">Sodalis glossinidius (strain morsitans)</name>
    <dbReference type="NCBI Taxonomy" id="343509"/>
    <lineage>
        <taxon>Bacteria</taxon>
        <taxon>Pseudomonadati</taxon>
        <taxon>Pseudomonadota</taxon>
        <taxon>Gammaproteobacteria</taxon>
        <taxon>Enterobacterales</taxon>
        <taxon>Bruguierivoracaceae</taxon>
        <taxon>Sodalis</taxon>
    </lineage>
</organism>
<evidence type="ECO:0000313" key="4">
    <source>
        <dbReference type="EMBL" id="CRL45249.1"/>
    </source>
</evidence>
<dbReference type="Pfam" id="PF00857">
    <property type="entry name" value="Isochorismatase"/>
    <property type="match status" value="1"/>
</dbReference>
<name>Q2NTJ4_SODGM</name>
<dbReference type="PANTHER" id="PTHR43540">
    <property type="entry name" value="PEROXYUREIDOACRYLATE/UREIDOACRYLATE AMIDOHYDROLASE-RELATED"/>
    <property type="match status" value="1"/>
</dbReference>
<accession>Q2NTJ4</accession>
<dbReference type="InterPro" id="IPR050272">
    <property type="entry name" value="Isochorismatase-like_hydrls"/>
</dbReference>
<dbReference type="CDD" id="cd00431">
    <property type="entry name" value="cysteine_hydrolases"/>
    <property type="match status" value="1"/>
</dbReference>
<reference evidence="3 5" key="1">
    <citation type="journal article" date="2006" name="Genome Res.">
        <title>Massive genome erosion and functional adaptations provide insights into the symbiotic lifestyle of Sodalis glossinidius in the tsetse host.</title>
        <authorList>
            <person name="Toh H."/>
            <person name="Weiss B.L."/>
            <person name="Perkin S.A.H."/>
            <person name="Yamashita A."/>
            <person name="Oshima K."/>
            <person name="Hattori M."/>
            <person name="Aksoy S."/>
        </authorList>
    </citation>
    <scope>NUCLEOTIDE SEQUENCE [LARGE SCALE GENOMIC DNA]</scope>
    <source>
        <strain evidence="5">morsitans</strain>
        <strain evidence="3">Morsitans</strain>
    </source>
</reference>
<dbReference type="EMBL" id="LN854557">
    <property type="protein sequence ID" value="CRL45249.1"/>
    <property type="molecule type" value="Genomic_DNA"/>
</dbReference>
<dbReference type="STRING" id="343509.SG1256"/>
<reference evidence="4 6" key="2">
    <citation type="submission" date="2015-05" db="EMBL/GenBank/DDBJ databases">
        <authorList>
            <person name="Goodhead I."/>
        </authorList>
    </citation>
    <scope>NUCLEOTIDE SEQUENCE [LARGE SCALE GENOMIC DNA]</scope>
    <source>
        <strain evidence="4">B4</strain>
        <strain evidence="6">morsitans</strain>
    </source>
</reference>
<dbReference type="HOGENOM" id="CLU_1309428_0_0_6"/>
<dbReference type="KEGG" id="sgl:SG1256"/>
<keyword evidence="1" id="KW-0378">Hydrolase</keyword>
<evidence type="ECO:0000259" key="2">
    <source>
        <dbReference type="Pfam" id="PF00857"/>
    </source>
</evidence>
<gene>
    <name evidence="4" type="primary">yecD</name>
    <name evidence="3" type="ordered locus">SG1256</name>
    <name evidence="4" type="ORF">SGGMMB4_02847</name>
</gene>
<keyword evidence="5" id="KW-1185">Reference proteome</keyword>
<dbReference type="Gene3D" id="3.40.50.850">
    <property type="entry name" value="Isochorismatase-like"/>
    <property type="match status" value="1"/>
</dbReference>
<dbReference type="InterPro" id="IPR036380">
    <property type="entry name" value="Isochorismatase-like_sf"/>
</dbReference>
<dbReference type="EMBL" id="AP008232">
    <property type="protein sequence ID" value="BAE74531.1"/>
    <property type="molecule type" value="Genomic_DNA"/>
</dbReference>
<dbReference type="InterPro" id="IPR000868">
    <property type="entry name" value="Isochorismatase-like_dom"/>
</dbReference>
<dbReference type="eggNOG" id="COG1335">
    <property type="taxonomic scope" value="Bacteria"/>
</dbReference>
<evidence type="ECO:0000313" key="5">
    <source>
        <dbReference type="Proteomes" id="UP000001932"/>
    </source>
</evidence>
<dbReference type="SUPFAM" id="SSF52499">
    <property type="entry name" value="Isochorismatase-like hydrolases"/>
    <property type="match status" value="1"/>
</dbReference>
<evidence type="ECO:0000256" key="1">
    <source>
        <dbReference type="ARBA" id="ARBA00022801"/>
    </source>
</evidence>
<feature type="domain" description="Isochorismatase-like" evidence="2">
    <location>
        <begin position="9"/>
        <end position="128"/>
    </location>
</feature>
<dbReference type="GO" id="GO:0016787">
    <property type="term" value="F:hydrolase activity"/>
    <property type="evidence" value="ECO:0007669"/>
    <property type="project" value="UniProtKB-KW"/>
</dbReference>
<dbReference type="Proteomes" id="UP000001932">
    <property type="component" value="Chromosome"/>
</dbReference>
<dbReference type="AlphaFoldDB" id="Q2NTJ4"/>
<dbReference type="Proteomes" id="UP000245838">
    <property type="component" value="Chromosome sggmmb4_Chromosome"/>
</dbReference>
<proteinExistence type="predicted"/>
<dbReference type="PANTHER" id="PTHR43540:SF7">
    <property type="entry name" value="ISOCHORISMATASE FAMILY PROTEIN YECD"/>
    <property type="match status" value="1"/>
</dbReference>
<evidence type="ECO:0000313" key="6">
    <source>
        <dbReference type="Proteomes" id="UP000245838"/>
    </source>
</evidence>
<evidence type="ECO:0000313" key="3">
    <source>
        <dbReference type="EMBL" id="BAE74531.1"/>
    </source>
</evidence>
<sequence length="210" mass="22703">MLKLNPSRSALVLIDLQKGILPFAGGPHSAADVVKRAAELAQGFRDANAPVFLVRVGWSADFADALKQPVDSASGGTLPANWWDIPADLRAQDSDIRIIKRQWGAFYGTELEMQLRRRGIETIVLGGAFQPISAWNSPRVMPGNWALSWCWWKIYAAHTIKLSTTVVSSISSRALAGYATTLKCSPPSPGNPGWAINPLGAAASVTQRPR</sequence>